<dbReference type="AlphaFoldDB" id="A0A382KR03"/>
<name>A0A382KR03_9ZZZZ</name>
<organism evidence="1">
    <name type="scientific">marine metagenome</name>
    <dbReference type="NCBI Taxonomy" id="408172"/>
    <lineage>
        <taxon>unclassified sequences</taxon>
        <taxon>metagenomes</taxon>
        <taxon>ecological metagenomes</taxon>
    </lineage>
</organism>
<proteinExistence type="predicted"/>
<reference evidence="1" key="1">
    <citation type="submission" date="2018-05" db="EMBL/GenBank/DDBJ databases">
        <authorList>
            <person name="Lanie J.A."/>
            <person name="Ng W.-L."/>
            <person name="Kazmierczak K.M."/>
            <person name="Andrzejewski T.M."/>
            <person name="Davidsen T.M."/>
            <person name="Wayne K.J."/>
            <person name="Tettelin H."/>
            <person name="Glass J.I."/>
            <person name="Rusch D."/>
            <person name="Podicherti R."/>
            <person name="Tsui H.-C.T."/>
            <person name="Winkler M.E."/>
        </authorList>
    </citation>
    <scope>NUCLEOTIDE SEQUENCE</scope>
</reference>
<feature type="non-terminal residue" evidence="1">
    <location>
        <position position="416"/>
    </location>
</feature>
<evidence type="ECO:0000313" key="1">
    <source>
        <dbReference type="EMBL" id="SVC25883.1"/>
    </source>
</evidence>
<feature type="non-terminal residue" evidence="1">
    <location>
        <position position="1"/>
    </location>
</feature>
<sequence>VDLGRVVPLERLRLQFVDEEMGDPFYKFVLLLSELQTPGRFEEGNLRFKRLVPFESANTEQRVFVFHSGSVSEDLPLADVPVEEKRISGTGVVGSIDTPGGATVLNFVDNDSNAEWTGRKTETIRIVITDSRQGRAEQISEEDWASLPVGERGDVTHFVKDVSGREEPVDAATYQTLEPERQGRRDFYRRELPRLAEVNAWGWGDNLSLGLAQDGGSISHTFLNAAPIAAFDGDGATRYKHAARDPEKPEDNIMVVDMGGSIWLDQIRYFAAGMRGYVMRGSSGVRDAQGDLVWQTISPAAREKNVDNGFFTTINDVLDRAIKLRFLELTTFVNANVDNVGHSIDNFWPWITEVQIYSRGSAAEVVIESDLIALSGNYTLGAIDWNAETPPGTEVQIRTRTGNQLYQIVRYFKNSG</sequence>
<protein>
    <submittedName>
        <fullName evidence="1">Uncharacterized protein</fullName>
    </submittedName>
</protein>
<accession>A0A382KR03</accession>
<dbReference type="EMBL" id="UINC01081737">
    <property type="protein sequence ID" value="SVC25883.1"/>
    <property type="molecule type" value="Genomic_DNA"/>
</dbReference>
<gene>
    <name evidence="1" type="ORF">METZ01_LOCUS278737</name>
</gene>